<comment type="caution">
    <text evidence="1">The sequence shown here is derived from an EMBL/GenBank/DDBJ whole genome shotgun (WGS) entry which is preliminary data.</text>
</comment>
<dbReference type="EMBL" id="VSSQ01000001">
    <property type="protein sequence ID" value="MPL55037.1"/>
    <property type="molecule type" value="Genomic_DNA"/>
</dbReference>
<name>A0A644SL75_9ZZZZ</name>
<proteinExistence type="predicted"/>
<accession>A0A644SL75</accession>
<reference evidence="1" key="1">
    <citation type="submission" date="2019-08" db="EMBL/GenBank/DDBJ databases">
        <authorList>
            <person name="Kucharzyk K."/>
            <person name="Murdoch R.W."/>
            <person name="Higgins S."/>
            <person name="Loffler F."/>
        </authorList>
    </citation>
    <scope>NUCLEOTIDE SEQUENCE</scope>
</reference>
<sequence length="78" mass="8861">MCGSKTEQGIIIVLNLYIMENEKDLLEIFQVEELEKRYEMTSWTDDSNTVQAKPVIFDAGETIETNTSAIGGQLTLRF</sequence>
<evidence type="ECO:0000313" key="1">
    <source>
        <dbReference type="EMBL" id="MPL55037.1"/>
    </source>
</evidence>
<dbReference type="AlphaFoldDB" id="A0A644SL75"/>
<gene>
    <name evidence="1" type="ORF">SDC9_00504</name>
</gene>
<protein>
    <submittedName>
        <fullName evidence="1">Uncharacterized protein</fullName>
    </submittedName>
</protein>
<organism evidence="1">
    <name type="scientific">bioreactor metagenome</name>
    <dbReference type="NCBI Taxonomy" id="1076179"/>
    <lineage>
        <taxon>unclassified sequences</taxon>
        <taxon>metagenomes</taxon>
        <taxon>ecological metagenomes</taxon>
    </lineage>
</organism>